<evidence type="ECO:0000256" key="3">
    <source>
        <dbReference type="ARBA" id="ARBA00022679"/>
    </source>
</evidence>
<comment type="caution">
    <text evidence="9">The sequence shown here is derived from an EMBL/GenBank/DDBJ whole genome shotgun (WGS) entry which is preliminary data.</text>
</comment>
<comment type="subcellular location">
    <subcellularLocation>
        <location evidence="1">Membrane</location>
        <topology evidence="1">Multi-pass membrane protein</topology>
    </subcellularLocation>
</comment>
<evidence type="ECO:0000256" key="8">
    <source>
        <dbReference type="SAM" id="Phobius"/>
    </source>
</evidence>
<feature type="transmembrane region" description="Helical" evidence="8">
    <location>
        <begin position="142"/>
        <end position="162"/>
    </location>
</feature>
<keyword evidence="10" id="KW-1185">Reference proteome</keyword>
<dbReference type="AlphaFoldDB" id="A0A4Q7ZQZ9"/>
<dbReference type="GO" id="GO:0016757">
    <property type="term" value="F:glycosyltransferase activity"/>
    <property type="evidence" value="ECO:0007669"/>
    <property type="project" value="UniProtKB-KW"/>
</dbReference>
<evidence type="ECO:0000256" key="2">
    <source>
        <dbReference type="ARBA" id="ARBA00022676"/>
    </source>
</evidence>
<keyword evidence="5 8" id="KW-1133">Transmembrane helix</keyword>
<feature type="transmembrane region" description="Helical" evidence="8">
    <location>
        <begin position="462"/>
        <end position="479"/>
    </location>
</feature>
<keyword evidence="3 9" id="KW-0808">Transferase</keyword>
<feature type="transmembrane region" description="Helical" evidence="8">
    <location>
        <begin position="169"/>
        <end position="186"/>
    </location>
</feature>
<dbReference type="InterPro" id="IPR049829">
    <property type="entry name" value="MptA/B-like"/>
</dbReference>
<keyword evidence="6 8" id="KW-0472">Membrane</keyword>
<sequence>MFTPRSVRYLGLVGSVLTALCAYLGGAELLRGNAYNVVDLLRGDLGVLLPVSWVAGTALLITAWWHGRRVVPSTRWALVTAGLWALPLLPFLPLGSEDVYSYACQGYVQLAGGDPYATNAQAFGCPWLGSVSEAWRDSPAPYGPLFLLLSAAAVHAGGTLIGTVAVFRLIAVVGVAMIAAGVPALARRAGVAPAKATWTVLACPLVLIHLVSGGHNDAVMIGLLVAGLALVAGRRSAPDSPQSGAPSLPRTAPLLPRTAALLLGGALLGLAVGVKATAVVVLPFAVLAAVPKGASLRALWRPGVAIGGGAVGALAVLSLLSGRGVGWAYGLLRSGDTIEWTSPSTAVGMTVGRFLAVFGVHVDALPATRLIATVLLVPALVALWWWARRGEALLGAGLALALTVVLAPVFHPWYALWPLAVLAATWTRNEAIFTRWVLVPCAVAATLTIPDGYNWALATKTQGSWLMTAALVALAVWLIRRSRAQRRAAGEATYLAPERADLH</sequence>
<feature type="transmembrane region" description="Helical" evidence="8">
    <location>
        <begin position="7"/>
        <end position="25"/>
    </location>
</feature>
<keyword evidence="2 9" id="KW-0328">Glycosyltransferase</keyword>
<dbReference type="Proteomes" id="UP000292564">
    <property type="component" value="Unassembled WGS sequence"/>
</dbReference>
<evidence type="ECO:0000256" key="4">
    <source>
        <dbReference type="ARBA" id="ARBA00022692"/>
    </source>
</evidence>
<feature type="transmembrane region" description="Helical" evidence="8">
    <location>
        <begin position="257"/>
        <end position="290"/>
    </location>
</feature>
<name>A0A4Q7ZQZ9_9ACTN</name>
<organism evidence="9 10">
    <name type="scientific">Krasilnikovia cinnamomea</name>
    <dbReference type="NCBI Taxonomy" id="349313"/>
    <lineage>
        <taxon>Bacteria</taxon>
        <taxon>Bacillati</taxon>
        <taxon>Actinomycetota</taxon>
        <taxon>Actinomycetes</taxon>
        <taxon>Micromonosporales</taxon>
        <taxon>Micromonosporaceae</taxon>
        <taxon>Krasilnikovia</taxon>
    </lineage>
</organism>
<gene>
    <name evidence="9" type="ORF">EV385_4703</name>
</gene>
<reference evidence="9 10" key="1">
    <citation type="submission" date="2019-02" db="EMBL/GenBank/DDBJ databases">
        <title>Sequencing the genomes of 1000 actinobacteria strains.</title>
        <authorList>
            <person name="Klenk H.-P."/>
        </authorList>
    </citation>
    <scope>NUCLEOTIDE SEQUENCE [LARGE SCALE GENOMIC DNA]</scope>
    <source>
        <strain evidence="9 10">DSM 45162</strain>
    </source>
</reference>
<accession>A0A4Q7ZQZ9</accession>
<evidence type="ECO:0000256" key="6">
    <source>
        <dbReference type="ARBA" id="ARBA00023136"/>
    </source>
</evidence>
<protein>
    <submittedName>
        <fullName evidence="9">Alpha-1,6-mannosyltransferase</fullName>
    </submittedName>
</protein>
<evidence type="ECO:0000256" key="5">
    <source>
        <dbReference type="ARBA" id="ARBA00022989"/>
    </source>
</evidence>
<proteinExistence type="inferred from homology"/>
<feature type="transmembrane region" description="Helical" evidence="8">
    <location>
        <begin position="45"/>
        <end position="64"/>
    </location>
</feature>
<dbReference type="Pfam" id="PF26314">
    <property type="entry name" value="MptA_B_family"/>
    <property type="match status" value="1"/>
</dbReference>
<dbReference type="RefSeq" id="WP_242625034.1">
    <property type="nucleotide sequence ID" value="NZ_SHKY01000001.1"/>
</dbReference>
<evidence type="ECO:0000313" key="10">
    <source>
        <dbReference type="Proteomes" id="UP000292564"/>
    </source>
</evidence>
<dbReference type="NCBIfam" id="NF038066">
    <property type="entry name" value="MptB"/>
    <property type="match status" value="1"/>
</dbReference>
<feature type="transmembrane region" description="Helical" evidence="8">
    <location>
        <begin position="302"/>
        <end position="320"/>
    </location>
</feature>
<feature type="transmembrane region" description="Helical" evidence="8">
    <location>
        <begin position="76"/>
        <end position="92"/>
    </location>
</feature>
<feature type="transmembrane region" description="Helical" evidence="8">
    <location>
        <begin position="192"/>
        <end position="211"/>
    </location>
</feature>
<evidence type="ECO:0000256" key="1">
    <source>
        <dbReference type="ARBA" id="ARBA00004141"/>
    </source>
</evidence>
<keyword evidence="4 8" id="KW-0812">Transmembrane</keyword>
<feature type="transmembrane region" description="Helical" evidence="8">
    <location>
        <begin position="218"/>
        <end position="237"/>
    </location>
</feature>
<dbReference type="GO" id="GO:0016020">
    <property type="term" value="C:membrane"/>
    <property type="evidence" value="ECO:0007669"/>
    <property type="project" value="UniProtKB-SubCell"/>
</dbReference>
<dbReference type="EMBL" id="SHKY01000001">
    <property type="protein sequence ID" value="RZU52819.1"/>
    <property type="molecule type" value="Genomic_DNA"/>
</dbReference>
<feature type="transmembrane region" description="Helical" evidence="8">
    <location>
        <begin position="393"/>
        <end position="420"/>
    </location>
</feature>
<evidence type="ECO:0000313" key="9">
    <source>
        <dbReference type="EMBL" id="RZU52819.1"/>
    </source>
</evidence>
<comment type="similarity">
    <text evidence="7">Belongs to the MptA/B family.</text>
</comment>
<feature type="transmembrane region" description="Helical" evidence="8">
    <location>
        <begin position="370"/>
        <end position="387"/>
    </location>
</feature>
<evidence type="ECO:0000256" key="7">
    <source>
        <dbReference type="ARBA" id="ARBA00043987"/>
    </source>
</evidence>